<accession>A0A8K0KSK7</accession>
<evidence type="ECO:0000256" key="2">
    <source>
        <dbReference type="ARBA" id="ARBA00022729"/>
    </source>
</evidence>
<keyword evidence="2" id="KW-0732">Signal</keyword>
<evidence type="ECO:0000256" key="1">
    <source>
        <dbReference type="ARBA" id="ARBA00022614"/>
    </source>
</evidence>
<evidence type="ECO:0000256" key="3">
    <source>
        <dbReference type="ARBA" id="ARBA00022737"/>
    </source>
</evidence>
<dbReference type="InterPro" id="IPR001611">
    <property type="entry name" value="Leu-rich_rpt"/>
</dbReference>
<reference evidence="4" key="2">
    <citation type="submission" date="2017-10" db="EMBL/GenBank/DDBJ databases">
        <title>Ladona fulva Genome sequencing and assembly.</title>
        <authorList>
            <person name="Murali S."/>
            <person name="Richards S."/>
            <person name="Bandaranaike D."/>
            <person name="Bellair M."/>
            <person name="Blankenburg K."/>
            <person name="Chao H."/>
            <person name="Dinh H."/>
            <person name="Doddapaneni H."/>
            <person name="Dugan-Rocha S."/>
            <person name="Elkadiri S."/>
            <person name="Gnanaolivu R."/>
            <person name="Hernandez B."/>
            <person name="Skinner E."/>
            <person name="Javaid M."/>
            <person name="Lee S."/>
            <person name="Li M."/>
            <person name="Ming W."/>
            <person name="Munidasa M."/>
            <person name="Muniz J."/>
            <person name="Nguyen L."/>
            <person name="Hughes D."/>
            <person name="Osuji N."/>
            <person name="Pu L.-L."/>
            <person name="Puazo M."/>
            <person name="Qu C."/>
            <person name="Quiroz J."/>
            <person name="Raj R."/>
            <person name="Weissenberger G."/>
            <person name="Xin Y."/>
            <person name="Zou X."/>
            <person name="Han Y."/>
            <person name="Worley K."/>
            <person name="Muzny D."/>
            <person name="Gibbs R."/>
        </authorList>
    </citation>
    <scope>NUCLEOTIDE SEQUENCE</scope>
    <source>
        <strain evidence="4">Sampled in the wild</strain>
    </source>
</reference>
<keyword evidence="1" id="KW-0433">Leucine-rich repeat</keyword>
<dbReference type="OrthoDB" id="2013775at2759"/>
<dbReference type="PROSITE" id="PS51450">
    <property type="entry name" value="LRR"/>
    <property type="match status" value="2"/>
</dbReference>
<evidence type="ECO:0000313" key="4">
    <source>
        <dbReference type="EMBL" id="KAG8240087.1"/>
    </source>
</evidence>
<keyword evidence="3" id="KW-0677">Repeat</keyword>
<dbReference type="InterPro" id="IPR050328">
    <property type="entry name" value="Dev_Immune_Receptor"/>
</dbReference>
<keyword evidence="5" id="KW-1185">Reference proteome</keyword>
<evidence type="ECO:0008006" key="6">
    <source>
        <dbReference type="Google" id="ProtNLM"/>
    </source>
</evidence>
<dbReference type="PRINTS" id="PR00019">
    <property type="entry name" value="LEURICHRPT"/>
</dbReference>
<dbReference type="Gene3D" id="3.80.10.10">
    <property type="entry name" value="Ribonuclease Inhibitor"/>
    <property type="match status" value="2"/>
</dbReference>
<sequence length="231" mass="26610">MNQFGANMTNMRFLNISGFITRIFDQDTLPKWIYLEILDASKCKIVSIRKGAFDSFKALKWLDLSSNNFRNLEPTLFSNLENLEYLDLSRNKLTQGQGLQFYEHPEWPNKGMQLLNLSKTSMSTIAELIAEGSQVRKIDLSDNVLKDLDDLPAQWKKEWVRELDLSSNLIPALSEENCQRLALVSKINLNDNRFDCSSCDMPAFKMWLNTTEKLTNNAELFFCDHPIAALE</sequence>
<dbReference type="EMBL" id="KZ311260">
    <property type="protein sequence ID" value="KAG8240087.1"/>
    <property type="molecule type" value="Genomic_DNA"/>
</dbReference>
<dbReference type="PANTHER" id="PTHR24373">
    <property type="entry name" value="SLIT RELATED LEUCINE-RICH REPEAT NEURONAL PROTEIN"/>
    <property type="match status" value="1"/>
</dbReference>
<comment type="caution">
    <text evidence="4">The sequence shown here is derived from an EMBL/GenBank/DDBJ whole genome shotgun (WGS) entry which is preliminary data.</text>
</comment>
<dbReference type="InterPro" id="IPR003591">
    <property type="entry name" value="Leu-rich_rpt_typical-subtyp"/>
</dbReference>
<gene>
    <name evidence="4" type="ORF">J437_LFUL019668</name>
</gene>
<dbReference type="PANTHER" id="PTHR24373:SF275">
    <property type="entry name" value="TIR DOMAIN-CONTAINING PROTEIN"/>
    <property type="match status" value="1"/>
</dbReference>
<feature type="non-terminal residue" evidence="4">
    <location>
        <position position="231"/>
    </location>
</feature>
<dbReference type="AlphaFoldDB" id="A0A8K0KSK7"/>
<proteinExistence type="predicted"/>
<dbReference type="Pfam" id="PF13855">
    <property type="entry name" value="LRR_8"/>
    <property type="match status" value="1"/>
</dbReference>
<reference evidence="4" key="1">
    <citation type="submission" date="2013-04" db="EMBL/GenBank/DDBJ databases">
        <authorList>
            <person name="Qu J."/>
            <person name="Murali S.C."/>
            <person name="Bandaranaike D."/>
            <person name="Bellair M."/>
            <person name="Blankenburg K."/>
            <person name="Chao H."/>
            <person name="Dinh H."/>
            <person name="Doddapaneni H."/>
            <person name="Downs B."/>
            <person name="Dugan-Rocha S."/>
            <person name="Elkadiri S."/>
            <person name="Gnanaolivu R.D."/>
            <person name="Hernandez B."/>
            <person name="Javaid M."/>
            <person name="Jayaseelan J.C."/>
            <person name="Lee S."/>
            <person name="Li M."/>
            <person name="Ming W."/>
            <person name="Munidasa M."/>
            <person name="Muniz J."/>
            <person name="Nguyen L."/>
            <person name="Ongeri F."/>
            <person name="Osuji N."/>
            <person name="Pu L.-L."/>
            <person name="Puazo M."/>
            <person name="Qu C."/>
            <person name="Quiroz J."/>
            <person name="Raj R."/>
            <person name="Weissenberger G."/>
            <person name="Xin Y."/>
            <person name="Zou X."/>
            <person name="Han Y."/>
            <person name="Richards S."/>
            <person name="Worley K."/>
            <person name="Muzny D."/>
            <person name="Gibbs R."/>
        </authorList>
    </citation>
    <scope>NUCLEOTIDE SEQUENCE</scope>
    <source>
        <strain evidence="4">Sampled in the wild</strain>
    </source>
</reference>
<protein>
    <recommendedName>
        <fullName evidence="6">Toll-like receptor 3</fullName>
    </recommendedName>
</protein>
<evidence type="ECO:0000313" key="5">
    <source>
        <dbReference type="Proteomes" id="UP000792457"/>
    </source>
</evidence>
<dbReference type="InterPro" id="IPR032675">
    <property type="entry name" value="LRR_dom_sf"/>
</dbReference>
<organism evidence="4 5">
    <name type="scientific">Ladona fulva</name>
    <name type="common">Scarce chaser dragonfly</name>
    <name type="synonym">Libellula fulva</name>
    <dbReference type="NCBI Taxonomy" id="123851"/>
    <lineage>
        <taxon>Eukaryota</taxon>
        <taxon>Metazoa</taxon>
        <taxon>Ecdysozoa</taxon>
        <taxon>Arthropoda</taxon>
        <taxon>Hexapoda</taxon>
        <taxon>Insecta</taxon>
        <taxon>Pterygota</taxon>
        <taxon>Palaeoptera</taxon>
        <taxon>Odonata</taxon>
        <taxon>Epiprocta</taxon>
        <taxon>Anisoptera</taxon>
        <taxon>Libelluloidea</taxon>
        <taxon>Libellulidae</taxon>
        <taxon>Ladona</taxon>
    </lineage>
</organism>
<name>A0A8K0KSK7_LADFU</name>
<dbReference type="Proteomes" id="UP000792457">
    <property type="component" value="Unassembled WGS sequence"/>
</dbReference>
<dbReference type="SMART" id="SM00369">
    <property type="entry name" value="LRR_TYP"/>
    <property type="match status" value="2"/>
</dbReference>
<dbReference type="SUPFAM" id="SSF52058">
    <property type="entry name" value="L domain-like"/>
    <property type="match status" value="1"/>
</dbReference>